<accession>W9SBI1</accession>
<dbReference type="AlphaFoldDB" id="W9SBI1"/>
<name>W9SBI1_9ROSA</name>
<feature type="region of interest" description="Disordered" evidence="1">
    <location>
        <begin position="39"/>
        <end position="68"/>
    </location>
</feature>
<feature type="compositionally biased region" description="Polar residues" evidence="1">
    <location>
        <begin position="47"/>
        <end position="60"/>
    </location>
</feature>
<evidence type="ECO:0000256" key="1">
    <source>
        <dbReference type="SAM" id="MobiDB-lite"/>
    </source>
</evidence>
<feature type="region of interest" description="Disordered" evidence="1">
    <location>
        <begin position="1"/>
        <end position="22"/>
    </location>
</feature>
<dbReference type="Proteomes" id="UP000030645">
    <property type="component" value="Unassembled WGS sequence"/>
</dbReference>
<evidence type="ECO:0000313" key="3">
    <source>
        <dbReference type="Proteomes" id="UP000030645"/>
    </source>
</evidence>
<gene>
    <name evidence="2" type="ORF">L484_020445</name>
</gene>
<feature type="compositionally biased region" description="Polar residues" evidence="1">
    <location>
        <begin position="1"/>
        <end position="10"/>
    </location>
</feature>
<reference evidence="3" key="1">
    <citation type="submission" date="2013-01" db="EMBL/GenBank/DDBJ databases">
        <title>Draft Genome Sequence of a Mulberry Tree, Morus notabilis C.K. Schneid.</title>
        <authorList>
            <person name="He N."/>
            <person name="Zhao S."/>
        </authorList>
    </citation>
    <scope>NUCLEOTIDE SEQUENCE</scope>
</reference>
<dbReference type="EMBL" id="KE346351">
    <property type="protein sequence ID" value="EXC34676.1"/>
    <property type="molecule type" value="Genomic_DNA"/>
</dbReference>
<protein>
    <submittedName>
        <fullName evidence="2">Uncharacterized protein</fullName>
    </submittedName>
</protein>
<keyword evidence="3" id="KW-1185">Reference proteome</keyword>
<organism evidence="2 3">
    <name type="scientific">Morus notabilis</name>
    <dbReference type="NCBI Taxonomy" id="981085"/>
    <lineage>
        <taxon>Eukaryota</taxon>
        <taxon>Viridiplantae</taxon>
        <taxon>Streptophyta</taxon>
        <taxon>Embryophyta</taxon>
        <taxon>Tracheophyta</taxon>
        <taxon>Spermatophyta</taxon>
        <taxon>Magnoliopsida</taxon>
        <taxon>eudicotyledons</taxon>
        <taxon>Gunneridae</taxon>
        <taxon>Pentapetalae</taxon>
        <taxon>rosids</taxon>
        <taxon>fabids</taxon>
        <taxon>Rosales</taxon>
        <taxon>Moraceae</taxon>
        <taxon>Moreae</taxon>
        <taxon>Morus</taxon>
    </lineage>
</organism>
<evidence type="ECO:0000313" key="2">
    <source>
        <dbReference type="EMBL" id="EXC34676.1"/>
    </source>
</evidence>
<sequence length="68" mass="7290">MPIYSQSLIRTNGDHAPSRTPIDGDLELLRIDLHLSKAMRATPAPSNPTSLSKGGESSASPLARAHRQ</sequence>
<proteinExistence type="predicted"/>